<dbReference type="PANTHER" id="PTHR24100">
    <property type="entry name" value="BUTYROPHILIN"/>
    <property type="match status" value="1"/>
</dbReference>
<dbReference type="Ensembl" id="ENSACIT00000018154.1">
    <property type="protein sequence ID" value="ENSACIP00000017678.1"/>
    <property type="gene ID" value="ENSACIG00000013796.1"/>
</dbReference>
<dbReference type="GeneTree" id="ENSGT01120000276419"/>
<reference evidence="5" key="2">
    <citation type="submission" date="2025-09" db="UniProtKB">
        <authorList>
            <consortium name="Ensembl"/>
        </authorList>
    </citation>
    <scope>IDENTIFICATION</scope>
</reference>
<dbReference type="Proteomes" id="UP000261340">
    <property type="component" value="Unplaced"/>
</dbReference>
<proteinExistence type="predicted"/>
<accession>A0A3Q0S721</accession>
<dbReference type="STRING" id="61819.ENSACIP00000017678"/>
<sequence>MLAASHSAANRSTVSWRPPPDEANRTASSAKSRDETLRPPRKKPSATWLRLEILSIKIMNRIGPADEMKVFLYGTGNIDPTSQDKQFTGRVSHFPDKLQIGNASITIKNVKLVDNGKYTCTFPQHPESNDEIILLVGKCCHKTLMKLVAQSEHTSGRFPCTAATSAVIFTLSLLQFCTRAQKKRQPKQLMLKSKI</sequence>
<feature type="region of interest" description="Disordered" evidence="4">
    <location>
        <begin position="1"/>
        <end position="42"/>
    </location>
</feature>
<keyword evidence="6" id="KW-1185">Reference proteome</keyword>
<dbReference type="GO" id="GO:0001817">
    <property type="term" value="P:regulation of cytokine production"/>
    <property type="evidence" value="ECO:0007669"/>
    <property type="project" value="TreeGrafter"/>
</dbReference>
<evidence type="ECO:0000313" key="5">
    <source>
        <dbReference type="Ensembl" id="ENSACIP00000017678.1"/>
    </source>
</evidence>
<dbReference type="GO" id="GO:0050852">
    <property type="term" value="P:T cell receptor signaling pathway"/>
    <property type="evidence" value="ECO:0007669"/>
    <property type="project" value="TreeGrafter"/>
</dbReference>
<dbReference type="InterPro" id="IPR050504">
    <property type="entry name" value="IgSF_BTN/MOG"/>
</dbReference>
<evidence type="ECO:0000256" key="4">
    <source>
        <dbReference type="SAM" id="MobiDB-lite"/>
    </source>
</evidence>
<dbReference type="Gene3D" id="2.60.40.10">
    <property type="entry name" value="Immunoglobulins"/>
    <property type="match status" value="1"/>
</dbReference>
<organism evidence="5 6">
    <name type="scientific">Amphilophus citrinellus</name>
    <name type="common">Midas cichlid</name>
    <name type="synonym">Cichlasoma citrinellum</name>
    <dbReference type="NCBI Taxonomy" id="61819"/>
    <lineage>
        <taxon>Eukaryota</taxon>
        <taxon>Metazoa</taxon>
        <taxon>Chordata</taxon>
        <taxon>Craniata</taxon>
        <taxon>Vertebrata</taxon>
        <taxon>Euteleostomi</taxon>
        <taxon>Actinopterygii</taxon>
        <taxon>Neopterygii</taxon>
        <taxon>Teleostei</taxon>
        <taxon>Neoteleostei</taxon>
        <taxon>Acanthomorphata</taxon>
        <taxon>Ovalentaria</taxon>
        <taxon>Cichlomorphae</taxon>
        <taxon>Cichliformes</taxon>
        <taxon>Cichlidae</taxon>
        <taxon>New World cichlids</taxon>
        <taxon>Cichlasomatinae</taxon>
        <taxon>Heroini</taxon>
        <taxon>Amphilophus</taxon>
    </lineage>
</organism>
<evidence type="ECO:0000256" key="1">
    <source>
        <dbReference type="ARBA" id="ARBA00004370"/>
    </source>
</evidence>
<keyword evidence="3" id="KW-0393">Immunoglobulin domain</keyword>
<comment type="subcellular location">
    <subcellularLocation>
        <location evidence="1">Membrane</location>
    </subcellularLocation>
</comment>
<evidence type="ECO:0000256" key="2">
    <source>
        <dbReference type="ARBA" id="ARBA00023136"/>
    </source>
</evidence>
<dbReference type="SUPFAM" id="SSF48726">
    <property type="entry name" value="Immunoglobulin"/>
    <property type="match status" value="1"/>
</dbReference>
<reference evidence="5" key="1">
    <citation type="submission" date="2025-08" db="UniProtKB">
        <authorList>
            <consortium name="Ensembl"/>
        </authorList>
    </citation>
    <scope>IDENTIFICATION</scope>
</reference>
<protein>
    <submittedName>
        <fullName evidence="5">Uncharacterized protein</fullName>
    </submittedName>
</protein>
<dbReference type="InterPro" id="IPR013783">
    <property type="entry name" value="Ig-like_fold"/>
</dbReference>
<dbReference type="PANTHER" id="PTHR24100:SF151">
    <property type="entry name" value="ICOS LIGAND"/>
    <property type="match status" value="1"/>
</dbReference>
<dbReference type="AlphaFoldDB" id="A0A3Q0S721"/>
<keyword evidence="2" id="KW-0472">Membrane</keyword>
<dbReference type="GO" id="GO:0009897">
    <property type="term" value="C:external side of plasma membrane"/>
    <property type="evidence" value="ECO:0007669"/>
    <property type="project" value="TreeGrafter"/>
</dbReference>
<evidence type="ECO:0000313" key="6">
    <source>
        <dbReference type="Proteomes" id="UP000261340"/>
    </source>
</evidence>
<dbReference type="InterPro" id="IPR036179">
    <property type="entry name" value="Ig-like_dom_sf"/>
</dbReference>
<evidence type="ECO:0000256" key="3">
    <source>
        <dbReference type="ARBA" id="ARBA00023319"/>
    </source>
</evidence>
<name>A0A3Q0S721_AMPCI</name>
<dbReference type="GO" id="GO:0005102">
    <property type="term" value="F:signaling receptor binding"/>
    <property type="evidence" value="ECO:0007669"/>
    <property type="project" value="TreeGrafter"/>
</dbReference>